<dbReference type="RefSeq" id="WP_052433810.1">
    <property type="nucleotide sequence ID" value="NZ_CP007026.1"/>
</dbReference>
<sequence>MKNEENLAYFLNEAKTIKPRELGGKLRIAFLASSTINGFEETMRVKCFQKGIDCITYVADYNQYNQEILNQDSGLYKFKPDITFLILDTRHILGDYFFSWYSVHDDDKSKVISTKISEIENICNIFTRISDSKLVVTSLQIPNYSPYGIDDDHAVKSLKQAILEINNELFQWSKQHMLLTYDFNQFIQKYGENNIFNYKQFFSGDIKISIEYIPKFIDELMRYVHAVTGMTKKCIVLDLDNTLWGGVIGEDGFDNIKLGDNPVGRTFVEFQKRLLALNQRGILLAINSKNNFNDAVEVIQKHPSMVLREDDFACMKINWDNKVVNLEKIAEELNIGLDSIVFFDDDPINQEYVRESLPEVLVMDLPRDSSQYAKILTEMIEFDALKITEEDTKRSSMYLGQKKRKELETKIGNFNEFLKQMNIEVEVKKADSFSIPRISQLTLKTNQFNLTTRRYQEEDISKFSSSDDRIVECVQVNDKFGDNGITGTYIIEKKNDEEWIIDTFLLSCRIIGRGVEEIMISQIIENAKSSGVKRIMGQFIPTAKNKPAENFYEKLGFKKENDFWVFNTDDIMKKPEHIKVKKNE</sequence>
<dbReference type="NCBIfam" id="TIGR01681">
    <property type="entry name" value="HAD-SF-IIIC"/>
    <property type="match status" value="1"/>
</dbReference>
<dbReference type="GeneID" id="24816062"/>
<dbReference type="Gene3D" id="3.40.630.30">
    <property type="match status" value="1"/>
</dbReference>
<dbReference type="SUPFAM" id="SSF55729">
    <property type="entry name" value="Acyl-CoA N-acyltransferases (Nat)"/>
    <property type="match status" value="1"/>
</dbReference>
<dbReference type="Gene3D" id="3.40.50.1110">
    <property type="entry name" value="SGNH hydrolase"/>
    <property type="match status" value="1"/>
</dbReference>
<dbReference type="Pfam" id="PF00583">
    <property type="entry name" value="Acetyltransf_1"/>
    <property type="match status" value="1"/>
</dbReference>
<dbReference type="AlphaFoldDB" id="A0A0A7V1B6"/>
<reference evidence="2 4" key="1">
    <citation type="journal article" date="2015" name="Proc. Natl. Acad. Sci. U.S.A.">
        <title>Genomic and proteomic characterization of "Candidatus Nitrosopelagicus brevis": An ammonia-oxidizing archaeon from the open ocean.</title>
        <authorList>
            <person name="Santoro A.E."/>
            <person name="Dupont C.L."/>
            <person name="Richter R.A."/>
            <person name="Craig M.T."/>
            <person name="Carini P."/>
            <person name="McIlvin M.R."/>
            <person name="Yang Y."/>
            <person name="Orsi W.D."/>
            <person name="Moran D.M."/>
            <person name="Saito M.A."/>
        </authorList>
    </citation>
    <scope>NUCLEOTIDE SEQUENCE [LARGE SCALE GENOMIC DNA]</scope>
    <source>
        <strain evidence="2">CN25</strain>
        <strain evidence="4">V2</strain>
    </source>
</reference>
<gene>
    <name evidence="3" type="ORF">A7X95_05885</name>
    <name evidence="2" type="ORF">T478_0164</name>
</gene>
<evidence type="ECO:0000313" key="5">
    <source>
        <dbReference type="Proteomes" id="UP000241022"/>
    </source>
</evidence>
<dbReference type="InterPro" id="IPR016181">
    <property type="entry name" value="Acyl_CoA_acyltransferase"/>
</dbReference>
<evidence type="ECO:0000259" key="1">
    <source>
        <dbReference type="PROSITE" id="PS51186"/>
    </source>
</evidence>
<dbReference type="OrthoDB" id="10463at2157"/>
<evidence type="ECO:0000313" key="3">
    <source>
        <dbReference type="EMBL" id="PTL87421.1"/>
    </source>
</evidence>
<dbReference type="InterPro" id="IPR000182">
    <property type="entry name" value="GNAT_dom"/>
</dbReference>
<dbReference type="InterPro" id="IPR010033">
    <property type="entry name" value="HAD_SF_ppase_IIIC"/>
</dbReference>
<dbReference type="InterPro" id="IPR036412">
    <property type="entry name" value="HAD-like_sf"/>
</dbReference>
<dbReference type="InterPro" id="IPR023214">
    <property type="entry name" value="HAD_sf"/>
</dbReference>
<dbReference type="EMBL" id="LXWN01000002">
    <property type="protein sequence ID" value="PTL87421.1"/>
    <property type="molecule type" value="Genomic_DNA"/>
</dbReference>
<dbReference type="EMBL" id="CP007026">
    <property type="protein sequence ID" value="AJA92864.1"/>
    <property type="molecule type" value="Genomic_DNA"/>
</dbReference>
<feature type="domain" description="N-acetyltransferase" evidence="1">
    <location>
        <begin position="425"/>
        <end position="577"/>
    </location>
</feature>
<dbReference type="SUPFAM" id="SSF56784">
    <property type="entry name" value="HAD-like"/>
    <property type="match status" value="1"/>
</dbReference>
<evidence type="ECO:0000313" key="4">
    <source>
        <dbReference type="Proteomes" id="UP000030944"/>
    </source>
</evidence>
<dbReference type="Pfam" id="PF21211">
    <property type="entry name" value="FkbH_N"/>
    <property type="match status" value="1"/>
</dbReference>
<dbReference type="PROSITE" id="PS51186">
    <property type="entry name" value="GNAT"/>
    <property type="match status" value="1"/>
</dbReference>
<dbReference type="Gene3D" id="3.40.50.1000">
    <property type="entry name" value="HAD superfamily/HAD-like"/>
    <property type="match status" value="1"/>
</dbReference>
<evidence type="ECO:0000313" key="2">
    <source>
        <dbReference type="EMBL" id="AJA92864.1"/>
    </source>
</evidence>
<dbReference type="NCBIfam" id="TIGR01686">
    <property type="entry name" value="FkbH"/>
    <property type="match status" value="1"/>
</dbReference>
<accession>A0A0A7V1B6</accession>
<organism evidence="2 4">
    <name type="scientific">Candidatus Nitrosopelagicus brevis</name>
    <dbReference type="NCBI Taxonomy" id="1410606"/>
    <lineage>
        <taxon>Archaea</taxon>
        <taxon>Nitrososphaerota</taxon>
    </lineage>
</organism>
<dbReference type="STRING" id="1410606.T478_0164"/>
<dbReference type="KEGG" id="nbv:T478_0164"/>
<dbReference type="HOGENOM" id="CLU_018095_1_1_2"/>
<keyword evidence="5" id="KW-1185">Reference proteome</keyword>
<proteinExistence type="predicted"/>
<dbReference type="GO" id="GO:0016747">
    <property type="term" value="F:acyltransferase activity, transferring groups other than amino-acyl groups"/>
    <property type="evidence" value="ECO:0007669"/>
    <property type="project" value="InterPro"/>
</dbReference>
<reference evidence="3" key="2">
    <citation type="submission" date="2016-05" db="EMBL/GenBank/DDBJ databases">
        <authorList>
            <person name="Lavstsen T."/>
            <person name="Jespersen J.S."/>
        </authorList>
    </citation>
    <scope>NUCLEOTIDE SEQUENCE [LARGE SCALE GENOMIC DNA]</scope>
    <source>
        <strain evidence="3">U25</strain>
    </source>
</reference>
<name>A0A0A7V1B6_9ARCH</name>
<reference evidence="3 5" key="3">
    <citation type="submission" date="2018-04" db="EMBL/GenBank/DDBJ databases">
        <title>Transcriptomics of ammonia oxidizing archaea.</title>
        <authorList>
            <person name="Carini P."/>
        </authorList>
    </citation>
    <scope>NUCLEOTIDE SEQUENCE [LARGE SCALE GENOMIC DNA]</scope>
    <source>
        <strain evidence="3 5">U25</strain>
    </source>
</reference>
<dbReference type="Proteomes" id="UP000030944">
    <property type="component" value="Chromosome"/>
</dbReference>
<dbReference type="InterPro" id="IPR036514">
    <property type="entry name" value="SGNH_hydro_sf"/>
</dbReference>
<dbReference type="InterPro" id="IPR010037">
    <property type="entry name" value="FkbH_domain"/>
</dbReference>
<protein>
    <submittedName>
        <fullName evidence="2">NLI interacting factor-like phosphatase</fullName>
    </submittedName>
</protein>
<dbReference type="Proteomes" id="UP000241022">
    <property type="component" value="Unassembled WGS sequence"/>
</dbReference>
<dbReference type="InterPro" id="IPR049369">
    <property type="entry name" value="BF1531-like_N"/>
</dbReference>